<keyword evidence="7" id="KW-0677">Repeat</keyword>
<dbReference type="OrthoDB" id="16066at2759"/>
<dbReference type="Gene3D" id="2.60.40.1180">
    <property type="entry name" value="Golgi alpha-mannosidase II"/>
    <property type="match status" value="1"/>
</dbReference>
<dbReference type="GO" id="GO:0031222">
    <property type="term" value="P:arabinan catabolic process"/>
    <property type="evidence" value="ECO:0007669"/>
    <property type="project" value="UniProtKB-UniPathway"/>
</dbReference>
<dbReference type="HOGENOM" id="CLU_000880_1_0_1"/>
<dbReference type="OMA" id="CRIKDIE"/>
<protein>
    <recommendedName>
        <fullName evidence="5">non-reducing end alpha-L-arabinofuranosidase</fullName>
        <ecNumber evidence="5">3.2.1.55</ecNumber>
    </recommendedName>
</protein>
<organism evidence="11 12">
    <name type="scientific">Dactylellina haptotyla (strain CBS 200.50)</name>
    <name type="common">Nematode-trapping fungus</name>
    <name type="synonym">Monacrosporium haptotylum</name>
    <dbReference type="NCBI Taxonomy" id="1284197"/>
    <lineage>
        <taxon>Eukaryota</taxon>
        <taxon>Fungi</taxon>
        <taxon>Dikarya</taxon>
        <taxon>Ascomycota</taxon>
        <taxon>Pezizomycotina</taxon>
        <taxon>Orbiliomycetes</taxon>
        <taxon>Orbiliales</taxon>
        <taxon>Orbiliaceae</taxon>
        <taxon>Dactylellina</taxon>
    </lineage>
</organism>
<dbReference type="InterPro" id="IPR024372">
    <property type="entry name" value="Ecm29_N"/>
</dbReference>
<keyword evidence="9" id="KW-0647">Proteasome</keyword>
<dbReference type="STRING" id="1284197.S8AII8"/>
<accession>S8AII8</accession>
<evidence type="ECO:0000256" key="7">
    <source>
        <dbReference type="ARBA" id="ARBA00022737"/>
    </source>
</evidence>
<dbReference type="GO" id="GO:0060090">
    <property type="term" value="F:molecular adaptor activity"/>
    <property type="evidence" value="ECO:0007669"/>
    <property type="project" value="InterPro"/>
</dbReference>
<keyword evidence="6" id="KW-0963">Cytoplasm</keyword>
<dbReference type="InterPro" id="IPR013780">
    <property type="entry name" value="Glyco_hydro_b"/>
</dbReference>
<dbReference type="SUPFAM" id="SSF48371">
    <property type="entry name" value="ARM repeat"/>
    <property type="match status" value="2"/>
</dbReference>
<evidence type="ECO:0000256" key="1">
    <source>
        <dbReference type="ARBA" id="ARBA00001462"/>
    </source>
</evidence>
<dbReference type="InterPro" id="IPR010720">
    <property type="entry name" value="Alpha-L-AF_C"/>
</dbReference>
<comment type="catalytic activity">
    <reaction evidence="1">
        <text>Hydrolysis of terminal non-reducing alpha-L-arabinofuranoside residues in alpha-L-arabinosides.</text>
        <dbReference type="EC" id="3.2.1.55"/>
    </reaction>
</comment>
<evidence type="ECO:0000256" key="2">
    <source>
        <dbReference type="ARBA" id="ARBA00004496"/>
    </source>
</evidence>
<comment type="pathway">
    <text evidence="3">Glycan metabolism; L-arabinan degradation.</text>
</comment>
<dbReference type="InterPro" id="IPR055443">
    <property type="entry name" value="HEAT_ECM29"/>
</dbReference>
<evidence type="ECO:0000313" key="12">
    <source>
        <dbReference type="Proteomes" id="UP000015100"/>
    </source>
</evidence>
<dbReference type="GO" id="GO:0036503">
    <property type="term" value="P:ERAD pathway"/>
    <property type="evidence" value="ECO:0007669"/>
    <property type="project" value="TreeGrafter"/>
</dbReference>
<comment type="caution">
    <text evidence="11">The sequence shown here is derived from an EMBL/GenBank/DDBJ whole genome shotgun (WGS) entry which is preliminary data.</text>
</comment>
<dbReference type="SUPFAM" id="SSF51445">
    <property type="entry name" value="(Trans)glycosidases"/>
    <property type="match status" value="1"/>
</dbReference>
<evidence type="ECO:0000313" key="11">
    <source>
        <dbReference type="EMBL" id="EPS42704.1"/>
    </source>
</evidence>
<dbReference type="PANTHER" id="PTHR23346:SF19">
    <property type="entry name" value="PROTEASOME ADAPTER AND SCAFFOLD PROTEIN ECM29"/>
    <property type="match status" value="1"/>
</dbReference>
<dbReference type="Pfam" id="PF24492">
    <property type="entry name" value="HEAT_ECM29"/>
    <property type="match status" value="1"/>
</dbReference>
<comment type="similarity">
    <text evidence="4">Belongs to the glycosyl hydrolase 51 family.</text>
</comment>
<dbReference type="Proteomes" id="UP000015100">
    <property type="component" value="Unassembled WGS sequence"/>
</dbReference>
<dbReference type="GO" id="GO:0005634">
    <property type="term" value="C:nucleus"/>
    <property type="evidence" value="ECO:0007669"/>
    <property type="project" value="TreeGrafter"/>
</dbReference>
<evidence type="ECO:0000256" key="9">
    <source>
        <dbReference type="ARBA" id="ARBA00022942"/>
    </source>
</evidence>
<name>S8AII8_DACHA</name>
<evidence type="ECO:0000256" key="6">
    <source>
        <dbReference type="ARBA" id="ARBA00022490"/>
    </source>
</evidence>
<feature type="domain" description="Alpha-L-arabinofuranosidase C-terminal" evidence="10">
    <location>
        <begin position="303"/>
        <end position="496"/>
    </location>
</feature>
<reference evidence="11 12" key="1">
    <citation type="journal article" date="2013" name="PLoS Genet.">
        <title>Genomic mechanisms accounting for the adaptation to parasitism in nematode-trapping fungi.</title>
        <authorList>
            <person name="Meerupati T."/>
            <person name="Andersson K.M."/>
            <person name="Friman E."/>
            <person name="Kumar D."/>
            <person name="Tunlid A."/>
            <person name="Ahren D."/>
        </authorList>
    </citation>
    <scope>NUCLEOTIDE SEQUENCE [LARGE SCALE GENOMIC DNA]</scope>
    <source>
        <strain evidence="11 12">CBS 200.50</strain>
    </source>
</reference>
<gene>
    <name evidence="11" type="ORF">H072_3307</name>
</gene>
<evidence type="ECO:0000259" key="10">
    <source>
        <dbReference type="SMART" id="SM00813"/>
    </source>
</evidence>
<dbReference type="GO" id="GO:0046373">
    <property type="term" value="P:L-arabinose metabolic process"/>
    <property type="evidence" value="ECO:0007669"/>
    <property type="project" value="InterPro"/>
</dbReference>
<dbReference type="eggNOG" id="KOG0915">
    <property type="taxonomic scope" value="Eukaryota"/>
</dbReference>
<evidence type="ECO:0000256" key="5">
    <source>
        <dbReference type="ARBA" id="ARBA00012670"/>
    </source>
</evidence>
<dbReference type="InterPro" id="IPR011989">
    <property type="entry name" value="ARM-like"/>
</dbReference>
<dbReference type="PANTHER" id="PTHR23346">
    <property type="entry name" value="TRANSLATIONAL ACTIVATOR GCN1-RELATED"/>
    <property type="match status" value="1"/>
</dbReference>
<dbReference type="Pfam" id="PF22848">
    <property type="entry name" value="ASD1_dom"/>
    <property type="match status" value="1"/>
</dbReference>
<comment type="subcellular location">
    <subcellularLocation>
        <location evidence="2">Cytoplasm</location>
    </subcellularLocation>
</comment>
<dbReference type="InterPro" id="IPR016024">
    <property type="entry name" value="ARM-type_fold"/>
</dbReference>
<dbReference type="SMART" id="SM00813">
    <property type="entry name" value="Alpha-L-AF_C"/>
    <property type="match status" value="1"/>
</dbReference>
<dbReference type="InterPro" id="IPR055235">
    <property type="entry name" value="ASD1_cat"/>
</dbReference>
<sequence>MTTFTKVDSKQTASILIDARRVVHDIDPLIYSGFTEHMGRCIYGGIYDPGNPLSDAKGFRKDVMEALKELKVPCFRYPGGNFVCTYSWLDGVGPRENRPKRPELAWKGIESNQFGTDEFMEWCEELKAEPYICLNMATGTLMEALGWLEYCNLDQDTYYANLRRKNGRDKPYNVKYWALGNEMYGVWQVGAMTKEDYAKKAHEWGKALKLLDPSIKLILCGQTGSSDWDRYVLQHSIEYIDMHSIHIYTADDDHIPNVIAPLSAERAIEMTASFIDLARINNRFTNPPTKDTHITNRPKICFDEWNVWMYTRAPGDQGAEERYTLSDALAVGVWLNVFVRQAKYLGMANIAQSVNVISPLMTTKEGIIKQTSYFVLYLFSNYMRGKTLGVHLTTGVYEGRTAPEWIGTTMDAPWLDVSGALSDDDFVNLSVVNISADEDILTDISIPEGTKVQIFRIGGSKFKVTDTNMEGKEIINIQETTWEASGNFNFEKAQTSTYGTRARHASNFVSNKDASEKRLRIQKSYWVYKEHGIVEPELHLFDRETVISGSGADGRQNSRRSRKLPYLSNTTRVQDQIIVPATVIMADEAKELNLLKNVENRIVFAQNDAALQTILKTFLCPMLLKLESSHAAVREKTISICQHINTRIKPSGIQLPVAALLAQFQTDTAGTLLRNFDLMYIQRGLERVSADELQPLLPSIIHAFENITISHAKTMFQILLNILTQLPPPPARGSPAAAEYRTALDLEHHEKAAGFLSQKFEDLLLLALSPFQSTTADTTSSTNIGLSCPGLSAERFEFLTLGKKETFSHSQLSSIKQRVMEFLAVAGFSDNDLYFPLLVAAGSDSGSHLVSLGEDGLKKLTIDLDNLEISESKNLDEKITKRNNVGVSITQKLYDLYHGLPESKTPPVRASLKIRILSVLSKSLLALKPDLISPTKIQRLVEEGLLGENPEYNFKFRSSVFSFLIHLTRLGGDELISIIGYSIIENIRLWIYADGWPKSTSVNISQASHQLRSQGYITIGLLSRRVPRFIVQNDLQILRFLLSSVRGETKTMRSSAEEAISSILPCFPLMTNEQRNDVKELAFQSLLDDKDASGWTSYLKIANRASSFGDPIRIWMCLLASATAALGAAESSRDLVDDGKKGLHPYWFNILHAGGSPNTQTKKEDPDQKVQGDAMDIDQEMNENQFPEKAQFPALLQYLFSPKNRLPKAFESSTISTKLVLGIPAIVVPDMVAFLRNVLLMNCLDYGLSKHEDENTSPDEPIAVDGDWDDRISSELATSDQMRSFVRSYIQENDIVSQYFQLILTSLLETSNASTYGRILMEFFPMLSWPILQQLLQLCSKNNWLELSRLLWQGKRAERETASYLLGTFMALETNGDKDSILKWLDIHVSRISEWESCPTTESNKTHGSILAVSYYFSHLNVETPYKPNPDLTDDQKTQLSKAIAAYIDIVVESRDSEFRDGAILAITQLCYYKILSPTLMKKESELHEKLKTLGKSGNEKAVVALGAISLIYDFTLTDAQESDEKDQPTKIKEILIGIHDNKMPELSFATGEALSTLVAGWDSQILARKMDLVDGKISKAGLKERKDGQALSSLVSELLEMRAKGGSASSRKAACVWLLSIVQYCGHLDQVRERFEDIHTAFRIYLTDREEFVQETASRGLTKVYELGDKGLKEELVRNLVASFTGTTKSLAGQVQADTQLFEPGALPTGDGSISTYKDILSLASEVGDSSLVYKFMSLASHSAMWSSRAAFGRFGLGNIMSSSEEMLAENPKLYAKLFRYRFDPNPNVQRSMNDIWKALVKNPSATIDKYFDNIMEDLLKTIIDREWRTREASCGAIADLIQGRQPYQYEKHLQNIWNMSFKVLDDIKASVREAAMKLCRTLTKSLIHTVSDEHNTSPKEAKKALDNIMPFLMGPNGLENQAEDAQMLALKTLLDLVKKCGRVLRPYVPDMIEQFLNLLSSLEPQAINYLHLNAAKYNLTEDKIDAARLSSVRASPMMDAIERCLDIADADVMKAFIPRLNKAIRKVVGMPSKVGCSRVIVTLVIRHNFLFKPYANDTLKVMSAALVDRNETVSASYAAACGYLARLASDESVIKLLQHSQKLYFEEQEERMRILSASVLNAISKHASDRFQALASDILPFAFVAKHDPEESVAEEYSKCWSDNTGGSGAVKLYLPEIVTLAGNHLNSARWTIKQTAALTIADLCVALGPDLTADQLDAVYPLAVRSVAGKSYPSKSRVLEGFAALCTSPRFTDPQKLEEVSKIFLREANRNNKDYRPPAFDSLAKFLNARPETNLYDEVLEMVKNVLDAGTITDEDEMDTDDNGKASENL</sequence>
<dbReference type="Pfam" id="PF23731">
    <property type="entry name" value="ARM_ECM29_C"/>
    <property type="match status" value="1"/>
</dbReference>
<dbReference type="EC" id="3.2.1.55" evidence="5"/>
<dbReference type="GO" id="GO:0043248">
    <property type="term" value="P:proteasome assembly"/>
    <property type="evidence" value="ECO:0007669"/>
    <property type="project" value="InterPro"/>
</dbReference>
<dbReference type="SUPFAM" id="SSF51011">
    <property type="entry name" value="Glycosyl hydrolase domain"/>
    <property type="match status" value="1"/>
</dbReference>
<dbReference type="GO" id="GO:0000502">
    <property type="term" value="C:proteasome complex"/>
    <property type="evidence" value="ECO:0007669"/>
    <property type="project" value="UniProtKB-KW"/>
</dbReference>
<evidence type="ECO:0000256" key="3">
    <source>
        <dbReference type="ARBA" id="ARBA00004834"/>
    </source>
</evidence>
<dbReference type="EMBL" id="AQGS01000104">
    <property type="protein sequence ID" value="EPS42704.1"/>
    <property type="molecule type" value="Genomic_DNA"/>
</dbReference>
<evidence type="ECO:0000256" key="8">
    <source>
        <dbReference type="ARBA" id="ARBA00022801"/>
    </source>
</evidence>
<dbReference type="UniPathway" id="UPA00667"/>
<dbReference type="Pfam" id="PF13001">
    <property type="entry name" value="ECM29_N"/>
    <property type="match status" value="1"/>
</dbReference>
<dbReference type="GO" id="GO:0046556">
    <property type="term" value="F:alpha-L-arabinofuranosidase activity"/>
    <property type="evidence" value="ECO:0007669"/>
    <property type="project" value="UniProtKB-EC"/>
</dbReference>
<dbReference type="Pfam" id="PF06964">
    <property type="entry name" value="Alpha-L-AF_C"/>
    <property type="match status" value="1"/>
</dbReference>
<keyword evidence="8" id="KW-0378">Hydrolase</keyword>
<dbReference type="Gene3D" id="1.25.10.10">
    <property type="entry name" value="Leucine-rich Repeat Variant"/>
    <property type="match status" value="2"/>
</dbReference>
<dbReference type="Gene3D" id="3.20.20.80">
    <property type="entry name" value="Glycosidases"/>
    <property type="match status" value="1"/>
</dbReference>
<evidence type="ECO:0000256" key="4">
    <source>
        <dbReference type="ARBA" id="ARBA00007186"/>
    </source>
</evidence>
<reference evidence="12" key="2">
    <citation type="submission" date="2013-04" db="EMBL/GenBank/DDBJ databases">
        <title>Genomic mechanisms accounting for the adaptation to parasitism in nematode-trapping fungi.</title>
        <authorList>
            <person name="Ahren D.G."/>
        </authorList>
    </citation>
    <scope>NUCLEOTIDE SEQUENCE [LARGE SCALE GENOMIC DNA]</scope>
    <source>
        <strain evidence="12">CBS 200.50</strain>
    </source>
</reference>
<dbReference type="InterPro" id="IPR017853">
    <property type="entry name" value="GH"/>
</dbReference>
<keyword evidence="12" id="KW-1185">Reference proteome</keyword>
<proteinExistence type="inferred from homology"/>
<dbReference type="GO" id="GO:0005737">
    <property type="term" value="C:cytoplasm"/>
    <property type="evidence" value="ECO:0007669"/>
    <property type="project" value="UniProtKB-SubCell"/>
</dbReference>